<dbReference type="EMBL" id="FP929052">
    <property type="protein sequence ID" value="CBL18398.1"/>
    <property type="molecule type" value="Genomic_DNA"/>
</dbReference>
<dbReference type="GeneID" id="83157195"/>
<evidence type="ECO:0000256" key="1">
    <source>
        <dbReference type="SAM" id="MobiDB-lite"/>
    </source>
</evidence>
<reference evidence="2" key="2">
    <citation type="submission" date="2010-03" db="EMBL/GenBank/DDBJ databases">
        <authorList>
            <person name="Pajon A."/>
        </authorList>
    </citation>
    <scope>NUCLEOTIDE SEQUENCE</scope>
    <source>
        <strain evidence="2">Type strain: 18P13</strain>
    </source>
</reference>
<name>D4LFK3_RUMC1</name>
<accession>D4LFK3</accession>
<protein>
    <submittedName>
        <fullName evidence="2">Uncharacterized protein</fullName>
    </submittedName>
</protein>
<feature type="compositionally biased region" description="Basic and acidic residues" evidence="1">
    <location>
        <begin position="32"/>
        <end position="42"/>
    </location>
</feature>
<proteinExistence type="predicted"/>
<feature type="region of interest" description="Disordered" evidence="1">
    <location>
        <begin position="30"/>
        <end position="49"/>
    </location>
</feature>
<reference evidence="2" key="1">
    <citation type="submission" date="2010-03" db="EMBL/GenBank/DDBJ databases">
        <title>The genome sequence of Ruminococcus sp. 18P13.</title>
        <authorList>
            <consortium name="metaHIT consortium -- http://www.metahit.eu/"/>
            <person name="Pajon A."/>
            <person name="Turner K."/>
            <person name="Parkhill J."/>
            <person name="Bernalier A."/>
        </authorList>
    </citation>
    <scope>NUCLEOTIDE SEQUENCE [LARGE SCALE GENOMIC DNA]</scope>
    <source>
        <strain evidence="2">Type strain: 18P13</strain>
    </source>
</reference>
<evidence type="ECO:0000313" key="3">
    <source>
        <dbReference type="Proteomes" id="UP000007054"/>
    </source>
</evidence>
<evidence type="ECO:0000313" key="2">
    <source>
        <dbReference type="EMBL" id="CBL18398.1"/>
    </source>
</evidence>
<dbReference type="STRING" id="213810.RUM_24100"/>
<dbReference type="AlphaFoldDB" id="D4LFK3"/>
<dbReference type="HOGENOM" id="CLU_1102177_0_0_9"/>
<dbReference type="KEGG" id="rch:RUM_24100"/>
<gene>
    <name evidence="2" type="ordered locus">RUM_24100</name>
</gene>
<sequence>MARFSAETVRLAKQELDESLARMQQTAKQLARRGEHAERSARAEQTAAGEKCRQMQQQLDQVRELMVQNQAALYRLEDGLGSAFRRREAALCREKAAQEALEEAQRQYRAAKAMPLPAENDPSYAFLEQGRRNALKQGARQIADAQERIRTARQEAEELAVQMGDAAPKMDQCRARLARLGGAVTALGSQIRTLERFLDSLAAGLEAYEAQGQTHLSGMEHAIRCMEEPQQLGTQAWKAISAYEDAMNRIRY</sequence>
<keyword evidence="3" id="KW-1185">Reference proteome</keyword>
<dbReference type="Proteomes" id="UP000007054">
    <property type="component" value="Chromosome"/>
</dbReference>
<dbReference type="PATRIC" id="fig|213810.4.peg.2309"/>
<dbReference type="RefSeq" id="WP_015559304.1">
    <property type="nucleotide sequence ID" value="NC_021039.1"/>
</dbReference>
<organism evidence="2 3">
    <name type="scientific">Ruminococcus champanellensis (strain DSM 18848 / JCM 17042 / KCTC 15320 / 18P13)</name>
    <dbReference type="NCBI Taxonomy" id="213810"/>
    <lineage>
        <taxon>Bacteria</taxon>
        <taxon>Bacillati</taxon>
        <taxon>Bacillota</taxon>
        <taxon>Clostridia</taxon>
        <taxon>Eubacteriales</taxon>
        <taxon>Oscillospiraceae</taxon>
        <taxon>Ruminococcus</taxon>
    </lineage>
</organism>